<sequence>MSDFKCFLLVFIHMCHVTFAQVGNTCYMRTTGTPGICKISSDCPEAEEQGRNGIAPTVCGHFQSTVPIVCCAGTFSNGDFHSPSRPINSGSSNSFSNVNEDEFYNNHNRDTQSRPEYSSSNGDDNLNYNGNRPIHSRPTENSNIFYTDDPDTSFSNSNNNYFNGDSIVYPSDSGSNNIPRKSEAKCLEYTKPFNDVVQAIPLLTDTEVVNIQVEKCGNNGVPLIVGGAPADPGEFPFMAVLGFDSENGIEWRCGATLISEFYIITAAHCTFSRDANQPVVVRLGSTDLTKFDTRQADHRIANIIAHPNYTFPQGYNDIALIKLRSKVTFTEYIRPACLYTSYSEPPPQCIATGFGKEEFAAADITNKLMKVALNIYNNSKCARTFANENRVYPRGIVSTMICAGEINGGRDTCQGDSGGPLLVTEKRNHCKFYLIGITSTGKSCGEVNTPAIYTKVSEYLSWIEDIVWDKF</sequence>
<dbReference type="PROSITE" id="PS00134">
    <property type="entry name" value="TRYPSIN_HIS"/>
    <property type="match status" value="1"/>
</dbReference>
<evidence type="ECO:0000256" key="5">
    <source>
        <dbReference type="ARBA" id="ARBA00022801"/>
    </source>
</evidence>
<dbReference type="FunFam" id="2.40.10.10:FF:000015">
    <property type="entry name" value="Atrial natriuretic peptide-converting enzyme"/>
    <property type="match status" value="1"/>
</dbReference>
<evidence type="ECO:0000256" key="1">
    <source>
        <dbReference type="ARBA" id="ARBA00004613"/>
    </source>
</evidence>
<name>A0ABD2PGU2_9CUCU</name>
<evidence type="ECO:0000256" key="9">
    <source>
        <dbReference type="RuleBase" id="RU363034"/>
    </source>
</evidence>
<evidence type="ECO:0000256" key="11">
    <source>
        <dbReference type="SAM" id="SignalP"/>
    </source>
</evidence>
<dbReference type="AlphaFoldDB" id="A0ABD2PGU2"/>
<proteinExistence type="inferred from homology"/>
<organism evidence="14 15">
    <name type="scientific">Cryptolaemus montrouzieri</name>
    <dbReference type="NCBI Taxonomy" id="559131"/>
    <lineage>
        <taxon>Eukaryota</taxon>
        <taxon>Metazoa</taxon>
        <taxon>Ecdysozoa</taxon>
        <taxon>Arthropoda</taxon>
        <taxon>Hexapoda</taxon>
        <taxon>Insecta</taxon>
        <taxon>Pterygota</taxon>
        <taxon>Neoptera</taxon>
        <taxon>Endopterygota</taxon>
        <taxon>Coleoptera</taxon>
        <taxon>Polyphaga</taxon>
        <taxon>Cucujiformia</taxon>
        <taxon>Coccinelloidea</taxon>
        <taxon>Coccinellidae</taxon>
        <taxon>Scymninae</taxon>
        <taxon>Scymnini</taxon>
        <taxon>Cryptolaemus</taxon>
    </lineage>
</organism>
<dbReference type="PANTHER" id="PTHR24252:SF7">
    <property type="entry name" value="HYALIN"/>
    <property type="match status" value="1"/>
</dbReference>
<accession>A0ABD2PGU2</accession>
<evidence type="ECO:0000256" key="10">
    <source>
        <dbReference type="SAM" id="MobiDB-lite"/>
    </source>
</evidence>
<dbReference type="InterPro" id="IPR022700">
    <property type="entry name" value="CLIP"/>
</dbReference>
<feature type="domain" description="Peptidase S1" evidence="12">
    <location>
        <begin position="224"/>
        <end position="468"/>
    </location>
</feature>
<dbReference type="InterPro" id="IPR001314">
    <property type="entry name" value="Peptidase_S1A"/>
</dbReference>
<feature type="chain" id="PRO_5044859852" evidence="11">
    <location>
        <begin position="21"/>
        <end position="471"/>
    </location>
</feature>
<dbReference type="EMBL" id="JABFTP020000186">
    <property type="protein sequence ID" value="KAL3290218.1"/>
    <property type="molecule type" value="Genomic_DNA"/>
</dbReference>
<dbReference type="InterPro" id="IPR001254">
    <property type="entry name" value="Trypsin_dom"/>
</dbReference>
<feature type="signal peptide" evidence="11">
    <location>
        <begin position="1"/>
        <end position="20"/>
    </location>
</feature>
<keyword evidence="7" id="KW-1015">Disulfide bond</keyword>
<dbReference type="InterPro" id="IPR043504">
    <property type="entry name" value="Peptidase_S1_PA_chymotrypsin"/>
</dbReference>
<reference evidence="14 15" key="1">
    <citation type="journal article" date="2021" name="BMC Biol.">
        <title>Horizontally acquired antibacterial genes associated with adaptive radiation of ladybird beetles.</title>
        <authorList>
            <person name="Li H.S."/>
            <person name="Tang X.F."/>
            <person name="Huang Y.H."/>
            <person name="Xu Z.Y."/>
            <person name="Chen M.L."/>
            <person name="Du X.Y."/>
            <person name="Qiu B.Y."/>
            <person name="Chen P.T."/>
            <person name="Zhang W."/>
            <person name="Slipinski A."/>
            <person name="Escalona H.E."/>
            <person name="Waterhouse R.M."/>
            <person name="Zwick A."/>
            <person name="Pang H."/>
        </authorList>
    </citation>
    <scope>NUCLEOTIDE SEQUENCE [LARGE SCALE GENOMIC DNA]</scope>
    <source>
        <strain evidence="14">SYSU2018</strain>
    </source>
</reference>
<dbReference type="PANTHER" id="PTHR24252">
    <property type="entry name" value="ACROSIN-RELATED"/>
    <property type="match status" value="1"/>
</dbReference>
<evidence type="ECO:0000256" key="8">
    <source>
        <dbReference type="ARBA" id="ARBA00024195"/>
    </source>
</evidence>
<feature type="domain" description="Clip" evidence="13">
    <location>
        <begin position="25"/>
        <end position="71"/>
    </location>
</feature>
<evidence type="ECO:0000259" key="13">
    <source>
        <dbReference type="PROSITE" id="PS51888"/>
    </source>
</evidence>
<dbReference type="InterPro" id="IPR033116">
    <property type="entry name" value="TRYPSIN_SER"/>
</dbReference>
<evidence type="ECO:0000256" key="6">
    <source>
        <dbReference type="ARBA" id="ARBA00022825"/>
    </source>
</evidence>
<evidence type="ECO:0000259" key="12">
    <source>
        <dbReference type="PROSITE" id="PS50240"/>
    </source>
</evidence>
<evidence type="ECO:0000313" key="14">
    <source>
        <dbReference type="EMBL" id="KAL3290218.1"/>
    </source>
</evidence>
<dbReference type="Gene3D" id="2.40.10.10">
    <property type="entry name" value="Trypsin-like serine proteases"/>
    <property type="match status" value="1"/>
</dbReference>
<dbReference type="GO" id="GO:0006508">
    <property type="term" value="P:proteolysis"/>
    <property type="evidence" value="ECO:0007669"/>
    <property type="project" value="UniProtKB-KW"/>
</dbReference>
<dbReference type="CDD" id="cd00190">
    <property type="entry name" value="Tryp_SPc"/>
    <property type="match status" value="1"/>
</dbReference>
<comment type="similarity">
    <text evidence="8">Belongs to the peptidase S1 family. CLIP subfamily.</text>
</comment>
<dbReference type="Proteomes" id="UP001516400">
    <property type="component" value="Unassembled WGS sequence"/>
</dbReference>
<protein>
    <submittedName>
        <fullName evidence="14">Uncharacterized protein</fullName>
    </submittedName>
</protein>
<keyword evidence="5 9" id="KW-0378">Hydrolase</keyword>
<dbReference type="GO" id="GO:0008236">
    <property type="term" value="F:serine-type peptidase activity"/>
    <property type="evidence" value="ECO:0007669"/>
    <property type="project" value="UniProtKB-KW"/>
</dbReference>
<feature type="region of interest" description="Disordered" evidence="10">
    <location>
        <begin position="86"/>
        <end position="142"/>
    </location>
</feature>
<dbReference type="InterPro" id="IPR018114">
    <property type="entry name" value="TRYPSIN_HIS"/>
</dbReference>
<comment type="caution">
    <text evidence="14">The sequence shown here is derived from an EMBL/GenBank/DDBJ whole genome shotgun (WGS) entry which is preliminary data.</text>
</comment>
<dbReference type="PRINTS" id="PR00722">
    <property type="entry name" value="CHYMOTRYPSIN"/>
</dbReference>
<dbReference type="GO" id="GO:0005576">
    <property type="term" value="C:extracellular region"/>
    <property type="evidence" value="ECO:0007669"/>
    <property type="project" value="UniProtKB-SubCell"/>
</dbReference>
<keyword evidence="6 9" id="KW-0720">Serine protease</keyword>
<dbReference type="SUPFAM" id="SSF50494">
    <property type="entry name" value="Trypsin-like serine proteases"/>
    <property type="match status" value="1"/>
</dbReference>
<evidence type="ECO:0000313" key="15">
    <source>
        <dbReference type="Proteomes" id="UP001516400"/>
    </source>
</evidence>
<dbReference type="Pfam" id="PF00089">
    <property type="entry name" value="Trypsin"/>
    <property type="match status" value="1"/>
</dbReference>
<dbReference type="InterPro" id="IPR009003">
    <property type="entry name" value="Peptidase_S1_PA"/>
</dbReference>
<comment type="subcellular location">
    <subcellularLocation>
        <location evidence="1">Secreted</location>
    </subcellularLocation>
</comment>
<dbReference type="PROSITE" id="PS50240">
    <property type="entry name" value="TRYPSIN_DOM"/>
    <property type="match status" value="1"/>
</dbReference>
<feature type="compositionally biased region" description="Polar residues" evidence="10">
    <location>
        <begin position="114"/>
        <end position="130"/>
    </location>
</feature>
<gene>
    <name evidence="14" type="ORF">HHI36_023577</name>
</gene>
<keyword evidence="4 11" id="KW-0732">Signal</keyword>
<feature type="compositionally biased region" description="Low complexity" evidence="10">
    <location>
        <begin position="86"/>
        <end position="98"/>
    </location>
</feature>
<dbReference type="SMART" id="SM00020">
    <property type="entry name" value="Tryp_SPc"/>
    <property type="match status" value="1"/>
</dbReference>
<keyword evidence="15" id="KW-1185">Reference proteome</keyword>
<evidence type="ECO:0000256" key="4">
    <source>
        <dbReference type="ARBA" id="ARBA00022729"/>
    </source>
</evidence>
<keyword evidence="3 9" id="KW-0645">Protease</keyword>
<dbReference type="PROSITE" id="PS00135">
    <property type="entry name" value="TRYPSIN_SER"/>
    <property type="match status" value="1"/>
</dbReference>
<evidence type="ECO:0000256" key="7">
    <source>
        <dbReference type="ARBA" id="ARBA00023157"/>
    </source>
</evidence>
<keyword evidence="2" id="KW-0964">Secreted</keyword>
<evidence type="ECO:0000256" key="3">
    <source>
        <dbReference type="ARBA" id="ARBA00022670"/>
    </source>
</evidence>
<dbReference type="PROSITE" id="PS51888">
    <property type="entry name" value="CLIP"/>
    <property type="match status" value="1"/>
</dbReference>
<evidence type="ECO:0000256" key="2">
    <source>
        <dbReference type="ARBA" id="ARBA00022525"/>
    </source>
</evidence>